<dbReference type="GO" id="GO:0008061">
    <property type="term" value="F:chitin binding"/>
    <property type="evidence" value="ECO:0007669"/>
    <property type="project" value="InterPro"/>
</dbReference>
<dbReference type="SMART" id="SM00636">
    <property type="entry name" value="Glyco_18"/>
    <property type="match status" value="1"/>
</dbReference>
<dbReference type="InterPro" id="IPR017853">
    <property type="entry name" value="GH"/>
</dbReference>
<evidence type="ECO:0000256" key="4">
    <source>
        <dbReference type="ARBA" id="ARBA00022525"/>
    </source>
</evidence>
<name>A0A7I8KHU8_SPIIN</name>
<dbReference type="EMBL" id="LR746269">
    <property type="protein sequence ID" value="CAA7397407.1"/>
    <property type="molecule type" value="Genomic_DNA"/>
</dbReference>
<dbReference type="PANTHER" id="PTHR46066:SF2">
    <property type="entry name" value="CHITINASE DOMAIN-CONTAINING PROTEIN 1"/>
    <property type="match status" value="1"/>
</dbReference>
<gene>
    <name evidence="11" type="ORF">SI8410_06008072</name>
</gene>
<keyword evidence="12" id="KW-1185">Reference proteome</keyword>
<feature type="transmembrane region" description="Helical" evidence="9">
    <location>
        <begin position="39"/>
        <end position="57"/>
    </location>
</feature>
<protein>
    <recommendedName>
        <fullName evidence="7">Chitinase domain-containing protein 1</fullName>
    </recommendedName>
</protein>
<evidence type="ECO:0000256" key="3">
    <source>
        <dbReference type="ARBA" id="ARBA00009336"/>
    </source>
</evidence>
<dbReference type="InterPro" id="IPR029070">
    <property type="entry name" value="Chitinase_insertion_sf"/>
</dbReference>
<keyword evidence="4" id="KW-0964">Secreted</keyword>
<dbReference type="GO" id="GO:0070492">
    <property type="term" value="F:oligosaccharide binding"/>
    <property type="evidence" value="ECO:0007669"/>
    <property type="project" value="TreeGrafter"/>
</dbReference>
<dbReference type="Gene3D" id="3.10.50.10">
    <property type="match status" value="1"/>
</dbReference>
<dbReference type="AlphaFoldDB" id="A0A7I8KHU8"/>
<dbReference type="InterPro" id="IPR001223">
    <property type="entry name" value="Glyco_hydro18_cat"/>
</dbReference>
<feature type="region of interest" description="Disordered" evidence="8">
    <location>
        <begin position="1"/>
        <end position="35"/>
    </location>
</feature>
<evidence type="ECO:0000313" key="12">
    <source>
        <dbReference type="Proteomes" id="UP000663760"/>
    </source>
</evidence>
<evidence type="ECO:0000256" key="5">
    <source>
        <dbReference type="ARBA" id="ARBA00022729"/>
    </source>
</evidence>
<comment type="similarity">
    <text evidence="3">Belongs to the glycosyl hydrolase 18 family.</text>
</comment>
<keyword evidence="9" id="KW-0812">Transmembrane</keyword>
<dbReference type="PROSITE" id="PS51910">
    <property type="entry name" value="GH18_2"/>
    <property type="match status" value="1"/>
</dbReference>
<keyword evidence="5" id="KW-0732">Signal</keyword>
<keyword evidence="9" id="KW-0472">Membrane</keyword>
<dbReference type="OrthoDB" id="10254444at2759"/>
<dbReference type="Pfam" id="PF00704">
    <property type="entry name" value="Glyco_hydro_18"/>
    <property type="match status" value="1"/>
</dbReference>
<evidence type="ECO:0000256" key="1">
    <source>
        <dbReference type="ARBA" id="ARBA00004371"/>
    </source>
</evidence>
<dbReference type="GO" id="GO:0005576">
    <property type="term" value="C:extracellular region"/>
    <property type="evidence" value="ECO:0007669"/>
    <property type="project" value="UniProtKB-SubCell"/>
</dbReference>
<dbReference type="GO" id="GO:0005975">
    <property type="term" value="P:carbohydrate metabolic process"/>
    <property type="evidence" value="ECO:0007669"/>
    <property type="project" value="InterPro"/>
</dbReference>
<organism evidence="11 12">
    <name type="scientific">Spirodela intermedia</name>
    <name type="common">Intermediate duckweed</name>
    <dbReference type="NCBI Taxonomy" id="51605"/>
    <lineage>
        <taxon>Eukaryota</taxon>
        <taxon>Viridiplantae</taxon>
        <taxon>Streptophyta</taxon>
        <taxon>Embryophyta</taxon>
        <taxon>Tracheophyta</taxon>
        <taxon>Spermatophyta</taxon>
        <taxon>Magnoliopsida</taxon>
        <taxon>Liliopsida</taxon>
        <taxon>Araceae</taxon>
        <taxon>Lemnoideae</taxon>
        <taxon>Spirodela</taxon>
    </lineage>
</organism>
<evidence type="ECO:0000256" key="7">
    <source>
        <dbReference type="ARBA" id="ARBA00040976"/>
    </source>
</evidence>
<evidence type="ECO:0000313" key="11">
    <source>
        <dbReference type="EMBL" id="CAA7397407.1"/>
    </source>
</evidence>
<keyword evidence="6" id="KW-0458">Lysosome</keyword>
<dbReference type="FunFam" id="3.10.50.10:FF:000002">
    <property type="entry name" value="Chitinase domain-containing protein 1"/>
    <property type="match status" value="1"/>
</dbReference>
<accession>A0A7I8KHU8</accession>
<evidence type="ECO:0000256" key="8">
    <source>
        <dbReference type="SAM" id="MobiDB-lite"/>
    </source>
</evidence>
<dbReference type="CDD" id="cd02876">
    <property type="entry name" value="GH18_SI-CLP"/>
    <property type="match status" value="1"/>
</dbReference>
<feature type="domain" description="GH18" evidence="10">
    <location>
        <begin position="110"/>
        <end position="436"/>
    </location>
</feature>
<proteinExistence type="inferred from homology"/>
<dbReference type="Gene3D" id="3.20.20.80">
    <property type="entry name" value="Glycosidases"/>
    <property type="match status" value="1"/>
</dbReference>
<evidence type="ECO:0000259" key="10">
    <source>
        <dbReference type="PROSITE" id="PS51910"/>
    </source>
</evidence>
<dbReference type="GO" id="GO:0012505">
    <property type="term" value="C:endomembrane system"/>
    <property type="evidence" value="ECO:0007669"/>
    <property type="project" value="TreeGrafter"/>
</dbReference>
<sequence>MATRKRGRRISGAAEISRRNDPAGRMPRPGSGSTSSGRLRIFSLLALILLALLLLYFKAYGGRKYGTVSEDGSILSVYDRGLVKREITYREVLAENSRTSENTSVRHFLNPVLAYVTPWNSLGYELAEKFCFKLTHVSPVWYDLKSERNNFFLEGRHNSDSQWISRIKTNRNLVVLPRFVLEVLPSEMLKRKKQRDKVIDIIVSECKEMGYDGVVLESWSRWAMHGVLHDVDMRRRALEFVKELATTLHSVNSSASPRGHLELVFVIPPPRSQHLKEHDFGRDDLRRLLDIVDGFSLMTYDFSGPHSPGPNAPLLWIRSTLELLLGDDGGARENAYKIFVGINFYGNDFLLTEGPGGEAITGRDYLSLLRKHRPALQWEAESSEHFFLYSHDKVRRAVFYPSLLSISLRLGEARSRGAALSIWEIGQGLDYFFDLL</sequence>
<dbReference type="InterPro" id="IPR011583">
    <property type="entry name" value="Chitinase_II/V-like_cat"/>
</dbReference>
<reference evidence="11" key="1">
    <citation type="submission" date="2020-02" db="EMBL/GenBank/DDBJ databases">
        <authorList>
            <person name="Scholz U."/>
            <person name="Mascher M."/>
            <person name="Fiebig A."/>
        </authorList>
    </citation>
    <scope>NUCLEOTIDE SEQUENCE</scope>
</reference>
<dbReference type="SUPFAM" id="SSF51445">
    <property type="entry name" value="(Trans)glycosidases"/>
    <property type="match status" value="1"/>
</dbReference>
<dbReference type="Proteomes" id="UP000663760">
    <property type="component" value="Chromosome 6"/>
</dbReference>
<evidence type="ECO:0000256" key="2">
    <source>
        <dbReference type="ARBA" id="ARBA00004613"/>
    </source>
</evidence>
<keyword evidence="9" id="KW-1133">Transmembrane helix</keyword>
<dbReference type="GO" id="GO:0005764">
    <property type="term" value="C:lysosome"/>
    <property type="evidence" value="ECO:0007669"/>
    <property type="project" value="UniProtKB-SubCell"/>
</dbReference>
<evidence type="ECO:0000256" key="6">
    <source>
        <dbReference type="ARBA" id="ARBA00023228"/>
    </source>
</evidence>
<feature type="compositionally biased region" description="Low complexity" evidence="8">
    <location>
        <begin position="24"/>
        <end position="35"/>
    </location>
</feature>
<dbReference type="PANTHER" id="PTHR46066">
    <property type="entry name" value="CHITINASE DOMAIN-CONTAINING PROTEIN 1 FAMILY MEMBER"/>
    <property type="match status" value="1"/>
</dbReference>
<comment type="subcellular location">
    <subcellularLocation>
        <location evidence="1">Lysosome</location>
    </subcellularLocation>
    <subcellularLocation>
        <location evidence="2">Secreted</location>
    </subcellularLocation>
</comment>
<evidence type="ECO:0000256" key="9">
    <source>
        <dbReference type="SAM" id="Phobius"/>
    </source>
</evidence>